<proteinExistence type="predicted"/>
<organism evidence="4 5">
    <name type="scientific">Ramlibacter ginsenosidimutans</name>
    <dbReference type="NCBI Taxonomy" id="502333"/>
    <lineage>
        <taxon>Bacteria</taxon>
        <taxon>Pseudomonadati</taxon>
        <taxon>Pseudomonadota</taxon>
        <taxon>Betaproteobacteria</taxon>
        <taxon>Burkholderiales</taxon>
        <taxon>Comamonadaceae</taxon>
        <taxon>Ramlibacter</taxon>
    </lineage>
</organism>
<accession>A0A934TSB7</accession>
<keyword evidence="5" id="KW-1185">Reference proteome</keyword>
<keyword evidence="4" id="KW-0808">Transferase</keyword>
<dbReference type="Proteomes" id="UP000630528">
    <property type="component" value="Unassembled WGS sequence"/>
</dbReference>
<evidence type="ECO:0000259" key="3">
    <source>
        <dbReference type="Pfam" id="PF01656"/>
    </source>
</evidence>
<keyword evidence="1" id="KW-0547">Nucleotide-binding</keyword>
<gene>
    <name evidence="4" type="ORF">JJB11_11340</name>
</gene>
<protein>
    <submittedName>
        <fullName evidence="4">Polysaccharide biosynthesis tyrosine autokinase</fullName>
        <ecNumber evidence="4">2.7.10.2</ecNumber>
    </submittedName>
</protein>
<evidence type="ECO:0000256" key="2">
    <source>
        <dbReference type="ARBA" id="ARBA00022840"/>
    </source>
</evidence>
<dbReference type="PANTHER" id="PTHR32309">
    <property type="entry name" value="TYROSINE-PROTEIN KINASE"/>
    <property type="match status" value="1"/>
</dbReference>
<dbReference type="InterPro" id="IPR027417">
    <property type="entry name" value="P-loop_NTPase"/>
</dbReference>
<dbReference type="AlphaFoldDB" id="A0A934TSB7"/>
<comment type="caution">
    <text evidence="4">The sequence shown here is derived from an EMBL/GenBank/DDBJ whole genome shotgun (WGS) entry which is preliminary data.</text>
</comment>
<dbReference type="EC" id="2.7.10.2" evidence="4"/>
<dbReference type="InterPro" id="IPR005702">
    <property type="entry name" value="Wzc-like_C"/>
</dbReference>
<dbReference type="NCBIfam" id="TIGR01007">
    <property type="entry name" value="eps_fam"/>
    <property type="match status" value="1"/>
</dbReference>
<name>A0A934TSB7_9BURK</name>
<dbReference type="CDD" id="cd05387">
    <property type="entry name" value="BY-kinase"/>
    <property type="match status" value="1"/>
</dbReference>
<dbReference type="EMBL" id="JAEPWM010000004">
    <property type="protein sequence ID" value="MBK6006686.1"/>
    <property type="molecule type" value="Genomic_DNA"/>
</dbReference>
<dbReference type="GO" id="GO:0004715">
    <property type="term" value="F:non-membrane spanning protein tyrosine kinase activity"/>
    <property type="evidence" value="ECO:0007669"/>
    <property type="project" value="UniProtKB-EC"/>
</dbReference>
<reference evidence="4" key="1">
    <citation type="journal article" date="2012" name="J. Microbiol. Biotechnol.">
        <title>Ramlibacter ginsenosidimutans sp. nov., with ginsenoside-converting activity.</title>
        <authorList>
            <person name="Wang L."/>
            <person name="An D.S."/>
            <person name="Kim S.G."/>
            <person name="Jin F.X."/>
            <person name="Kim S.C."/>
            <person name="Lee S.T."/>
            <person name="Im W.T."/>
        </authorList>
    </citation>
    <scope>NUCLEOTIDE SEQUENCE</scope>
    <source>
        <strain evidence="4">KACC 17527</strain>
    </source>
</reference>
<reference evidence="4" key="2">
    <citation type="submission" date="2021-01" db="EMBL/GenBank/DDBJ databases">
        <authorList>
            <person name="Kang M."/>
        </authorList>
    </citation>
    <scope>NUCLEOTIDE SEQUENCE</scope>
    <source>
        <strain evidence="4">KACC 17527</strain>
    </source>
</reference>
<dbReference type="InterPro" id="IPR050445">
    <property type="entry name" value="Bact_polysacc_biosynth/exp"/>
</dbReference>
<dbReference type="SUPFAM" id="SSF52540">
    <property type="entry name" value="P-loop containing nucleoside triphosphate hydrolases"/>
    <property type="match status" value="1"/>
</dbReference>
<dbReference type="InterPro" id="IPR002586">
    <property type="entry name" value="CobQ/CobB/MinD/ParA_Nub-bd_dom"/>
</dbReference>
<dbReference type="GO" id="GO:0005886">
    <property type="term" value="C:plasma membrane"/>
    <property type="evidence" value="ECO:0007669"/>
    <property type="project" value="TreeGrafter"/>
</dbReference>
<evidence type="ECO:0000256" key="1">
    <source>
        <dbReference type="ARBA" id="ARBA00022741"/>
    </source>
</evidence>
<feature type="domain" description="CobQ/CobB/MinD/ParA nucleotide binding" evidence="3">
    <location>
        <begin position="138"/>
        <end position="184"/>
    </location>
</feature>
<dbReference type="SUPFAM" id="SSF160246">
    <property type="entry name" value="EspE N-terminal domain-like"/>
    <property type="match status" value="1"/>
</dbReference>
<dbReference type="Gene3D" id="3.40.50.300">
    <property type="entry name" value="P-loop containing nucleotide triphosphate hydrolases"/>
    <property type="match status" value="1"/>
</dbReference>
<sequence length="314" mass="33296">MNSQVYPLPNRAESEDVALRSEPEFHVTVHDKPRPVSQTLVEIGRLSADDTRLIQDYQARTGASFADAGISLGLLDVTDLRAVHAAEFGQVLLAPDSGIADEVIAARDPDDSAVEHLRSLRTQLTLRWFEGHERQSALAIVSPGSGEGRSWIAANLAVLFAQTGKRTLLIDADLRRPRQHALFGISPQNGLSAILAGRAGLDSLVEIAGIPDLTVLPAGVVPPNPTELLSRPLFQRLLNALRARYEIILLDTPAASFGGDADTIAARAGGALVVACRDVSSVPALTSLCDNLGNFGVTVTGAVLNGAPAHGRRH</sequence>
<keyword evidence="2" id="KW-0067">ATP-binding</keyword>
<dbReference type="RefSeq" id="WP_201170660.1">
    <property type="nucleotide sequence ID" value="NZ_JAEPWM010000004.1"/>
</dbReference>
<dbReference type="InterPro" id="IPR037257">
    <property type="entry name" value="T2SS_E_N_sf"/>
</dbReference>
<dbReference type="GO" id="GO:0005524">
    <property type="term" value="F:ATP binding"/>
    <property type="evidence" value="ECO:0007669"/>
    <property type="project" value="UniProtKB-KW"/>
</dbReference>
<evidence type="ECO:0000313" key="5">
    <source>
        <dbReference type="Proteomes" id="UP000630528"/>
    </source>
</evidence>
<dbReference type="PANTHER" id="PTHR32309:SF13">
    <property type="entry name" value="FERRIC ENTEROBACTIN TRANSPORT PROTEIN FEPE"/>
    <property type="match status" value="1"/>
</dbReference>
<dbReference type="Pfam" id="PF01656">
    <property type="entry name" value="CbiA"/>
    <property type="match status" value="1"/>
</dbReference>
<evidence type="ECO:0000313" key="4">
    <source>
        <dbReference type="EMBL" id="MBK6006686.1"/>
    </source>
</evidence>